<dbReference type="AlphaFoldDB" id="A0A427T596"/>
<keyword evidence="2" id="KW-1185">Reference proteome</keyword>
<dbReference type="Proteomes" id="UP000267081">
    <property type="component" value="Unassembled WGS sequence"/>
</dbReference>
<sequence length="72" mass="8377">MVRTYRRRARRLSRGFRCRQDRTVDGTADRWLRLPFTLSPDQAEIVAGVLREASLRAPSAPKRDLPVPRWTA</sequence>
<organism evidence="1 2">
    <name type="scientific">Amycolatopsis eburnea</name>
    <dbReference type="NCBI Taxonomy" id="2267691"/>
    <lineage>
        <taxon>Bacteria</taxon>
        <taxon>Bacillati</taxon>
        <taxon>Actinomycetota</taxon>
        <taxon>Actinomycetes</taxon>
        <taxon>Pseudonocardiales</taxon>
        <taxon>Pseudonocardiaceae</taxon>
        <taxon>Amycolatopsis</taxon>
    </lineage>
</organism>
<accession>A0A427T596</accession>
<protein>
    <submittedName>
        <fullName evidence="1">Uncharacterized protein</fullName>
    </submittedName>
</protein>
<proteinExistence type="predicted"/>
<name>A0A427T596_9PSEU</name>
<dbReference type="EMBL" id="RSEC01000058">
    <property type="protein sequence ID" value="RSD14116.1"/>
    <property type="molecule type" value="Genomic_DNA"/>
</dbReference>
<comment type="caution">
    <text evidence="1">The sequence shown here is derived from an EMBL/GenBank/DDBJ whole genome shotgun (WGS) entry which is preliminary data.</text>
</comment>
<dbReference type="RefSeq" id="WP_125313390.1">
    <property type="nucleotide sequence ID" value="NZ_RSEC01000058.1"/>
</dbReference>
<evidence type="ECO:0000313" key="2">
    <source>
        <dbReference type="Proteomes" id="UP000267081"/>
    </source>
</evidence>
<evidence type="ECO:0000313" key="1">
    <source>
        <dbReference type="EMBL" id="RSD14116.1"/>
    </source>
</evidence>
<reference evidence="1 2" key="1">
    <citation type="submission" date="2018-12" db="EMBL/GenBank/DDBJ databases">
        <title>Amycolatopsis eburnea sp. nov. actinomycete associate with arbuscular mycorrhiza fungal spore.</title>
        <authorList>
            <person name="Lumyong S."/>
            <person name="Chaiya L."/>
        </authorList>
    </citation>
    <scope>NUCLEOTIDE SEQUENCE [LARGE SCALE GENOMIC DNA]</scope>
    <source>
        <strain evidence="1 2">GLM-1</strain>
    </source>
</reference>
<gene>
    <name evidence="1" type="ORF">EIY87_31285</name>
</gene>